<dbReference type="Gene3D" id="3.40.50.150">
    <property type="entry name" value="Vaccinia Virus protein VP39"/>
    <property type="match status" value="1"/>
</dbReference>
<keyword evidence="2 3" id="KW-0808">Transferase</keyword>
<proteinExistence type="predicted"/>
<dbReference type="Proteomes" id="UP000255334">
    <property type="component" value="Unassembled WGS sequence"/>
</dbReference>
<accession>A0A370X4Q6</accession>
<keyword evidence="4" id="KW-1185">Reference proteome</keyword>
<dbReference type="Pfam" id="PF13578">
    <property type="entry name" value="Methyltransf_24"/>
    <property type="match status" value="1"/>
</dbReference>
<evidence type="ECO:0000313" key="3">
    <source>
        <dbReference type="EMBL" id="RDS83399.1"/>
    </source>
</evidence>
<comment type="caution">
    <text evidence="3">The sequence shown here is derived from an EMBL/GenBank/DDBJ whole genome shotgun (WGS) entry which is preliminary data.</text>
</comment>
<dbReference type="OrthoDB" id="7068720at2"/>
<reference evidence="3 4" key="1">
    <citation type="submission" date="2018-07" db="EMBL/GenBank/DDBJ databases">
        <title>Dyella monticola sp. nov. and Dyella psychrodurans sp. nov. isolated from monsoon evergreen broad-leaved forest soil of Dinghu Mountain, China.</title>
        <authorList>
            <person name="Gao Z."/>
            <person name="Qiu L."/>
        </authorList>
    </citation>
    <scope>NUCLEOTIDE SEQUENCE [LARGE SCALE GENOMIC DNA]</scope>
    <source>
        <strain evidence="3 4">4MSK11</strain>
    </source>
</reference>
<dbReference type="GO" id="GO:0032259">
    <property type="term" value="P:methylation"/>
    <property type="evidence" value="ECO:0007669"/>
    <property type="project" value="UniProtKB-KW"/>
</dbReference>
<name>A0A370X4Q6_9GAMM</name>
<dbReference type="AlphaFoldDB" id="A0A370X4Q6"/>
<dbReference type="GO" id="GO:0008168">
    <property type="term" value="F:methyltransferase activity"/>
    <property type="evidence" value="ECO:0007669"/>
    <property type="project" value="UniProtKB-KW"/>
</dbReference>
<evidence type="ECO:0000256" key="2">
    <source>
        <dbReference type="ARBA" id="ARBA00022679"/>
    </source>
</evidence>
<dbReference type="SUPFAM" id="SSF53335">
    <property type="entry name" value="S-adenosyl-L-methionine-dependent methyltransferases"/>
    <property type="match status" value="1"/>
</dbReference>
<dbReference type="PANTHER" id="PTHR40048:SF1">
    <property type="entry name" value="RHAMNOSYL O-METHYLTRANSFERASE"/>
    <property type="match status" value="1"/>
</dbReference>
<evidence type="ECO:0000313" key="4">
    <source>
        <dbReference type="Proteomes" id="UP000255334"/>
    </source>
</evidence>
<dbReference type="GO" id="GO:0005886">
    <property type="term" value="C:plasma membrane"/>
    <property type="evidence" value="ECO:0007669"/>
    <property type="project" value="TreeGrafter"/>
</dbReference>
<dbReference type="GO" id="GO:0071770">
    <property type="term" value="P:DIM/DIP cell wall layer assembly"/>
    <property type="evidence" value="ECO:0007669"/>
    <property type="project" value="TreeGrafter"/>
</dbReference>
<keyword evidence="1 3" id="KW-0489">Methyltransferase</keyword>
<evidence type="ECO:0000256" key="1">
    <source>
        <dbReference type="ARBA" id="ARBA00022603"/>
    </source>
</evidence>
<dbReference type="PANTHER" id="PTHR40048">
    <property type="entry name" value="RHAMNOSYL O-METHYLTRANSFERASE"/>
    <property type="match status" value="1"/>
</dbReference>
<dbReference type="EMBL" id="QRBF01000004">
    <property type="protein sequence ID" value="RDS83399.1"/>
    <property type="molecule type" value="Genomic_DNA"/>
</dbReference>
<organism evidence="3 4">
    <name type="scientific">Dyella psychrodurans</name>
    <dbReference type="NCBI Taxonomy" id="1927960"/>
    <lineage>
        <taxon>Bacteria</taxon>
        <taxon>Pseudomonadati</taxon>
        <taxon>Pseudomonadota</taxon>
        <taxon>Gammaproteobacteria</taxon>
        <taxon>Lysobacterales</taxon>
        <taxon>Rhodanobacteraceae</taxon>
        <taxon>Dyella</taxon>
    </lineage>
</organism>
<protein>
    <submittedName>
        <fullName evidence="3">Class I SAM-dependent methyltransferase</fullName>
    </submittedName>
</protein>
<gene>
    <name evidence="3" type="ORF">DWU99_12790</name>
</gene>
<dbReference type="InterPro" id="IPR029063">
    <property type="entry name" value="SAM-dependent_MTases_sf"/>
</dbReference>
<sequence>MTFRLSESPMSCDFRLEEHPIMLMRPGVVPPFGWVGHIPFAYLAVDLLRPASVVELGTHSGNSYLAMCQAVRALDLATRCCAVDTWQGDAHASRYGEQVFQALRARHDPRYGDFSRLIRSSFDDALEHFPDRSIDLLHIDGLHTYEAVRHDFETWLPKLSDRAVVLLHDTAAEGQGFGVHAFFEELTKRYPCFGFNHSHGLGVVAVGTNVPEPFVGFMQRAQANPSAFRAFFEAQAANLVDANGHVQGNAYEPQAVVCHLYYRRADESYDDARKVSVKVDASHGTLDVSFLLPQGVLPDYLRIDPADCPGVYGFQQVRLRVGGGSCDKLLDRLRERLGHVEGELLQRMGMQSLCIASFGNDPYVEFEVGTALAGAAENEALEVTARVDYELVINEPSVHRLMERHALVDMREQARSRVDVQNFARDVSKQFAEMNAALSQVSSKLNQASSKLNQMEQFMHRSLWRKMWLQLRKRGD</sequence>